<organism evidence="8 9">
    <name type="scientific">Bartonella elizabethae Re6043vi</name>
    <dbReference type="NCBI Taxonomy" id="1094554"/>
    <lineage>
        <taxon>Bacteria</taxon>
        <taxon>Pseudomonadati</taxon>
        <taxon>Pseudomonadota</taxon>
        <taxon>Alphaproteobacteria</taxon>
        <taxon>Hyphomicrobiales</taxon>
        <taxon>Bartonellaceae</taxon>
        <taxon>Bartonella</taxon>
    </lineage>
</organism>
<keyword evidence="3" id="KW-0472">Membrane</keyword>
<name>A0ABN0GJA0_BAREL</name>
<keyword evidence="4" id="KW-0564">Palmitate</keyword>
<evidence type="ECO:0000256" key="6">
    <source>
        <dbReference type="ARBA" id="ARBA00023288"/>
    </source>
</evidence>
<dbReference type="NCBIfam" id="NF047847">
    <property type="entry name" value="SS_mature_LptM"/>
    <property type="match status" value="1"/>
</dbReference>
<dbReference type="PROSITE" id="PS51257">
    <property type="entry name" value="PROKAR_LIPOPROTEIN"/>
    <property type="match status" value="1"/>
</dbReference>
<evidence type="ECO:0000256" key="4">
    <source>
        <dbReference type="ARBA" id="ARBA00023139"/>
    </source>
</evidence>
<evidence type="ECO:0000313" key="9">
    <source>
        <dbReference type="Proteomes" id="UP000008942"/>
    </source>
</evidence>
<evidence type="ECO:0008006" key="10">
    <source>
        <dbReference type="Google" id="ProtNLM"/>
    </source>
</evidence>
<comment type="caution">
    <text evidence="8">The sequence shown here is derived from an EMBL/GenBank/DDBJ whole genome shotgun (WGS) entry which is preliminary data.</text>
</comment>
<evidence type="ECO:0000256" key="5">
    <source>
        <dbReference type="ARBA" id="ARBA00023237"/>
    </source>
</evidence>
<dbReference type="EMBL" id="AILW01000004">
    <property type="protein sequence ID" value="EJF83368.1"/>
    <property type="molecule type" value="Genomic_DNA"/>
</dbReference>
<evidence type="ECO:0000256" key="7">
    <source>
        <dbReference type="SAM" id="MobiDB-lite"/>
    </source>
</evidence>
<reference evidence="8 9" key="1">
    <citation type="submission" date="2012-03" db="EMBL/GenBank/DDBJ databases">
        <title>The Genome Sequence of Bartonella elizabethae Re6043vi.</title>
        <authorList>
            <consortium name="The Broad Institute Genome Sequencing Platform"/>
            <consortium name="The Broad Institute Genome Sequencing Center for Infectious Disease"/>
            <person name="Feldgarden M."/>
            <person name="Kirby J."/>
            <person name="Kosoy M."/>
            <person name="Birtles R."/>
            <person name="Probert W.S."/>
            <person name="Chiaraviglio L."/>
            <person name="Young S.K."/>
            <person name="Zeng Q."/>
            <person name="Gargeya S."/>
            <person name="Fitzgerald M."/>
            <person name="Haas B."/>
            <person name="Abouelleil A."/>
            <person name="Alvarado L."/>
            <person name="Arachchi H.M."/>
            <person name="Berlin A."/>
            <person name="Chapman S.B."/>
            <person name="Gearin G."/>
            <person name="Goldberg J."/>
            <person name="Griggs A."/>
            <person name="Gujja S."/>
            <person name="Hansen M."/>
            <person name="Heiman D."/>
            <person name="Howarth C."/>
            <person name="Larimer J."/>
            <person name="Lui A."/>
            <person name="MacDonald P.J.P."/>
            <person name="McCowen C."/>
            <person name="Montmayeur A."/>
            <person name="Murphy C."/>
            <person name="Neiman D."/>
            <person name="Pearson M."/>
            <person name="Priest M."/>
            <person name="Roberts A."/>
            <person name="Saif S."/>
            <person name="Shea T."/>
            <person name="Sisk P."/>
            <person name="Stolte C."/>
            <person name="Sykes S."/>
            <person name="Wortman J."/>
            <person name="Nusbaum C."/>
            <person name="Birren B."/>
        </authorList>
    </citation>
    <scope>NUCLEOTIDE SEQUENCE [LARGE SCALE GENOMIC DNA]</scope>
    <source>
        <strain evidence="8 9">Re6043vi</strain>
    </source>
</reference>
<keyword evidence="2" id="KW-0732">Signal</keyword>
<evidence type="ECO:0000256" key="1">
    <source>
        <dbReference type="ARBA" id="ARBA00004459"/>
    </source>
</evidence>
<feature type="region of interest" description="Disordered" evidence="7">
    <location>
        <begin position="27"/>
        <end position="49"/>
    </location>
</feature>
<evidence type="ECO:0000256" key="2">
    <source>
        <dbReference type="ARBA" id="ARBA00022729"/>
    </source>
</evidence>
<protein>
    <recommendedName>
        <fullName evidence="10">Lipoprotein</fullName>
    </recommendedName>
</protein>
<evidence type="ECO:0000256" key="3">
    <source>
        <dbReference type="ARBA" id="ARBA00023136"/>
    </source>
</evidence>
<accession>A0ABN0GJA0</accession>
<gene>
    <name evidence="8" type="ORF">MCU_01053</name>
</gene>
<keyword evidence="6" id="KW-0449">Lipoprotein</keyword>
<dbReference type="Pfam" id="PF13627">
    <property type="entry name" value="LptM_cons"/>
    <property type="match status" value="1"/>
</dbReference>
<sequence>MKIIVKGLVIVLLGGLGVVVAGCGRKGSLEMPPASVEKSVKGPSAAKSEDDQPFILDRLIK</sequence>
<dbReference type="RefSeq" id="WP_005774264.1">
    <property type="nucleotide sequence ID" value="NZ_JH725140.1"/>
</dbReference>
<proteinExistence type="predicted"/>
<dbReference type="InterPro" id="IPR032831">
    <property type="entry name" value="LptM_cons"/>
</dbReference>
<evidence type="ECO:0000313" key="8">
    <source>
        <dbReference type="EMBL" id="EJF83368.1"/>
    </source>
</evidence>
<keyword evidence="5" id="KW-0998">Cell outer membrane</keyword>
<dbReference type="Proteomes" id="UP000008942">
    <property type="component" value="Unassembled WGS sequence"/>
</dbReference>
<keyword evidence="9" id="KW-1185">Reference proteome</keyword>
<comment type="subcellular location">
    <subcellularLocation>
        <location evidence="1">Cell outer membrane</location>
        <topology evidence="1">Lipid-anchor</topology>
    </subcellularLocation>
</comment>